<evidence type="ECO:0000256" key="10">
    <source>
        <dbReference type="SAM" id="MobiDB-lite"/>
    </source>
</evidence>
<keyword evidence="12" id="KW-1185">Reference proteome</keyword>
<dbReference type="SUPFAM" id="SSF49879">
    <property type="entry name" value="SMAD/FHA domain"/>
    <property type="match status" value="1"/>
</dbReference>
<dbReference type="SUPFAM" id="SSF52540">
    <property type="entry name" value="P-loop containing nucleoside triphosphate hydrolases"/>
    <property type="match status" value="1"/>
</dbReference>
<dbReference type="CTD" id="567045"/>
<evidence type="ECO:0000256" key="5">
    <source>
        <dbReference type="ARBA" id="ARBA00022840"/>
    </source>
</evidence>
<feature type="binding site" evidence="9">
    <location>
        <begin position="99"/>
        <end position="106"/>
    </location>
    <ligand>
        <name>ATP</name>
        <dbReference type="ChEBI" id="CHEBI:30616"/>
    </ligand>
</feature>
<dbReference type="GO" id="GO:0003777">
    <property type="term" value="F:microtubule motor activity"/>
    <property type="evidence" value="ECO:0007669"/>
    <property type="project" value="InterPro"/>
</dbReference>
<feature type="region of interest" description="Disordered" evidence="10">
    <location>
        <begin position="1492"/>
        <end position="1524"/>
    </location>
</feature>
<feature type="compositionally biased region" description="Low complexity" evidence="10">
    <location>
        <begin position="961"/>
        <end position="972"/>
    </location>
</feature>
<accession>A0A6P8GJQ0</accession>
<evidence type="ECO:0000313" key="13">
    <source>
        <dbReference type="RefSeq" id="XP_031435135.1"/>
    </source>
</evidence>
<dbReference type="SMART" id="SM00129">
    <property type="entry name" value="KISc"/>
    <property type="match status" value="1"/>
</dbReference>
<dbReference type="FunFam" id="2.60.200.20:FF:000005">
    <property type="entry name" value="Kinesin family member 16B"/>
    <property type="match status" value="1"/>
</dbReference>
<gene>
    <name evidence="13" type="primary">kif16bb</name>
</gene>
<keyword evidence="4 9" id="KW-0547">Nucleotide-binding</keyword>
<keyword evidence="3" id="KW-0597">Phosphoprotein</keyword>
<dbReference type="Gene3D" id="3.40.850.10">
    <property type="entry name" value="Kinesin motor domain"/>
    <property type="match status" value="1"/>
</dbReference>
<keyword evidence="6" id="KW-0175">Coiled coil</keyword>
<feature type="domain" description="Kinesin motor" evidence="11">
    <location>
        <begin position="3"/>
        <end position="352"/>
    </location>
</feature>
<reference evidence="13" key="1">
    <citation type="submission" date="2025-08" db="UniProtKB">
        <authorList>
            <consortium name="RefSeq"/>
        </authorList>
    </citation>
    <scope>IDENTIFICATION</scope>
</reference>
<evidence type="ECO:0000256" key="4">
    <source>
        <dbReference type="ARBA" id="ARBA00022741"/>
    </source>
</evidence>
<organism evidence="12 13">
    <name type="scientific">Clupea harengus</name>
    <name type="common">Atlantic herring</name>
    <dbReference type="NCBI Taxonomy" id="7950"/>
    <lineage>
        <taxon>Eukaryota</taxon>
        <taxon>Metazoa</taxon>
        <taxon>Chordata</taxon>
        <taxon>Craniata</taxon>
        <taxon>Vertebrata</taxon>
        <taxon>Euteleostomi</taxon>
        <taxon>Actinopterygii</taxon>
        <taxon>Neopterygii</taxon>
        <taxon>Teleostei</taxon>
        <taxon>Clupei</taxon>
        <taxon>Clupeiformes</taxon>
        <taxon>Clupeoidei</taxon>
        <taxon>Clupeidae</taxon>
        <taxon>Clupea</taxon>
    </lineage>
</organism>
<proteinExistence type="inferred from homology"/>
<dbReference type="OrthoDB" id="3176171at2759"/>
<evidence type="ECO:0000256" key="9">
    <source>
        <dbReference type="PROSITE-ProRule" id="PRU00283"/>
    </source>
</evidence>
<comment type="subcellular location">
    <subcellularLocation>
        <location evidence="1">Cytoplasm</location>
        <location evidence="1">Cytoskeleton</location>
    </subcellularLocation>
</comment>
<evidence type="ECO:0000256" key="3">
    <source>
        <dbReference type="ARBA" id="ARBA00022553"/>
    </source>
</evidence>
<dbReference type="Pfam" id="PF00498">
    <property type="entry name" value="FHA"/>
    <property type="match status" value="1"/>
</dbReference>
<dbReference type="RefSeq" id="XP_031435135.1">
    <property type="nucleotide sequence ID" value="XM_031579275.2"/>
</dbReference>
<feature type="compositionally biased region" description="Polar residues" evidence="10">
    <location>
        <begin position="944"/>
        <end position="960"/>
    </location>
</feature>
<feature type="compositionally biased region" description="Low complexity" evidence="10">
    <location>
        <begin position="822"/>
        <end position="833"/>
    </location>
</feature>
<feature type="compositionally biased region" description="Acidic residues" evidence="10">
    <location>
        <begin position="630"/>
        <end position="641"/>
    </location>
</feature>
<protein>
    <submittedName>
        <fullName evidence="13">Uncharacterized protein kif16bb</fullName>
    </submittedName>
</protein>
<dbReference type="GeneID" id="105902249"/>
<dbReference type="GO" id="GO:0005856">
    <property type="term" value="C:cytoskeleton"/>
    <property type="evidence" value="ECO:0007669"/>
    <property type="project" value="UniProtKB-SubCell"/>
</dbReference>
<evidence type="ECO:0000256" key="2">
    <source>
        <dbReference type="ARBA" id="ARBA00022490"/>
    </source>
</evidence>
<dbReference type="InterPro" id="IPR000253">
    <property type="entry name" value="FHA_dom"/>
</dbReference>
<dbReference type="KEGG" id="char:105902249"/>
<feature type="region of interest" description="Disordered" evidence="10">
    <location>
        <begin position="615"/>
        <end position="931"/>
    </location>
</feature>
<dbReference type="CDD" id="cd22708">
    <property type="entry name" value="FHA_KIF16"/>
    <property type="match status" value="1"/>
</dbReference>
<dbReference type="InterPro" id="IPR001752">
    <property type="entry name" value="Kinesin_motor_dom"/>
</dbReference>
<keyword evidence="8" id="KW-0206">Cytoskeleton</keyword>
<evidence type="ECO:0000256" key="1">
    <source>
        <dbReference type="ARBA" id="ARBA00004245"/>
    </source>
</evidence>
<evidence type="ECO:0000313" key="12">
    <source>
        <dbReference type="Proteomes" id="UP000515152"/>
    </source>
</evidence>
<evidence type="ECO:0000256" key="7">
    <source>
        <dbReference type="ARBA" id="ARBA00023175"/>
    </source>
</evidence>
<feature type="compositionally biased region" description="Pro residues" evidence="10">
    <location>
        <begin position="918"/>
        <end position="928"/>
    </location>
</feature>
<dbReference type="GO" id="GO:0005524">
    <property type="term" value="F:ATP binding"/>
    <property type="evidence" value="ECO:0007669"/>
    <property type="project" value="UniProtKB-UniRule"/>
</dbReference>
<comment type="similarity">
    <text evidence="9">Belongs to the TRAFAC class myosin-kinesin ATPase superfamily. Kinesin family.</text>
</comment>
<dbReference type="GO" id="GO:0005737">
    <property type="term" value="C:cytoplasm"/>
    <property type="evidence" value="ECO:0007669"/>
    <property type="project" value="UniProtKB-ARBA"/>
</dbReference>
<keyword evidence="7 9" id="KW-0505">Motor protein</keyword>
<feature type="compositionally biased region" description="Low complexity" evidence="10">
    <location>
        <begin position="787"/>
        <end position="814"/>
    </location>
</feature>
<keyword evidence="5 9" id="KW-0067">ATP-binding</keyword>
<dbReference type="Proteomes" id="UP000515152">
    <property type="component" value="Chromosome 13"/>
</dbReference>
<dbReference type="InterPro" id="IPR008984">
    <property type="entry name" value="SMAD_FHA_dom_sf"/>
</dbReference>
<evidence type="ECO:0000259" key="11">
    <source>
        <dbReference type="PROSITE" id="PS50067"/>
    </source>
</evidence>
<feature type="compositionally biased region" description="Basic and acidic residues" evidence="10">
    <location>
        <begin position="615"/>
        <end position="629"/>
    </location>
</feature>
<dbReference type="InterPro" id="IPR019821">
    <property type="entry name" value="Kinesin_motor_CS"/>
</dbReference>
<name>A0A6P8GJQ0_CLUHA</name>
<dbReference type="Pfam" id="PF00225">
    <property type="entry name" value="Kinesin"/>
    <property type="match status" value="1"/>
</dbReference>
<feature type="region of interest" description="Disordered" evidence="10">
    <location>
        <begin position="944"/>
        <end position="974"/>
    </location>
</feature>
<dbReference type="GO" id="GO:0007018">
    <property type="term" value="P:microtubule-based movement"/>
    <property type="evidence" value="ECO:0007669"/>
    <property type="project" value="InterPro"/>
</dbReference>
<dbReference type="CDD" id="cd01365">
    <property type="entry name" value="KISc_KIF1A_KIF1B"/>
    <property type="match status" value="1"/>
</dbReference>
<dbReference type="PANTHER" id="PTHR47117">
    <property type="entry name" value="STAR-RELATED LIPID TRANSFER PROTEIN 9"/>
    <property type="match status" value="1"/>
</dbReference>
<dbReference type="FunFam" id="3.40.850.10:FF:000021">
    <property type="entry name" value="kinesin-like protein KIF16B isoform X1"/>
    <property type="match status" value="1"/>
</dbReference>
<dbReference type="InterPro" id="IPR027417">
    <property type="entry name" value="P-loop_NTPase"/>
</dbReference>
<dbReference type="InterPro" id="IPR036961">
    <property type="entry name" value="Kinesin_motor_dom_sf"/>
</dbReference>
<dbReference type="SMART" id="SM00240">
    <property type="entry name" value="FHA"/>
    <property type="match status" value="1"/>
</dbReference>
<keyword evidence="2" id="KW-0963">Cytoplasm</keyword>
<dbReference type="GO" id="GO:0008017">
    <property type="term" value="F:microtubule binding"/>
    <property type="evidence" value="ECO:0007669"/>
    <property type="project" value="InterPro"/>
</dbReference>
<dbReference type="PROSITE" id="PS00411">
    <property type="entry name" value="KINESIN_MOTOR_1"/>
    <property type="match status" value="1"/>
</dbReference>
<dbReference type="Gene3D" id="2.60.200.20">
    <property type="match status" value="1"/>
</dbReference>
<dbReference type="PRINTS" id="PR00380">
    <property type="entry name" value="KINESINHEAVY"/>
</dbReference>
<evidence type="ECO:0000256" key="8">
    <source>
        <dbReference type="ARBA" id="ARBA00023212"/>
    </source>
</evidence>
<dbReference type="PROSITE" id="PS50067">
    <property type="entry name" value="KINESIN_MOTOR_2"/>
    <property type="match status" value="1"/>
</dbReference>
<evidence type="ECO:0000256" key="6">
    <source>
        <dbReference type="ARBA" id="ARBA00023054"/>
    </source>
</evidence>
<sequence length="1550" mass="165821">MASVRVAVRVRPLNKRERDLSSKVIIHMEGNKTSIVNVKDILTNSSEEKAKSFTYDFSYDSSNAKKPNFATQDKVFTDLGHDVLEAAFEGYNACVFASGQTGSGKSYTMMGNADDTGLIPRICEALFSQISGLSQTDLTSFHTAVSYLEIYNERVRDLLVRKTSEGSCLRVREHPREGPYVEGLSKQQVHSYSDVERLMEKGNASRATASTAMNQASSRSHAIFTIHFRQARFDAELPSETTSKIHLVDLAGSERADATRATGTRLKEGANINKSLVALGKVISALADVSVSGGLKKKGSFIPYRDSVLTWLLKDSLGGNSKTIMIATISPAHLNYAETLNTLRYANRVKNIVNQPTVNEDGSVKIIRDLREEITHLKALLDQGTQVSPVGPRLGASVEEKLCRNEARVLQLTQEWTNKWKETQNILREETVALRKEGSGVVLDSELPHLIGIDDDLLSTGVILYRLREGRTSVGRADAATKQDIVLDSAGVEREHCVFDSREGAVTLTPLLGAPCLVNGAEVTGPCQLTQGAVVLLGTGATFRFNHPKEAAALRLRRQNGLLSIKDLSGSSEMLSKAMFHNSGGDLRELRSGENFESEHSHEDLTTQRWRTEEVEGHLMQEQRKKGPVEEDDEEEEEEEDHSLPIMSQEAGSSQQLRDETAAEQPRSGQHRRQPGLSGASGAGLNGDAPKDVGAQLSSVTNGLTEEEAKARAQSSSPGSSAESHEPVPIHASDGLSSFPPPQDMVDELEEGGDGGCTSEQEAPLPPPSPVRRIGLAADHQIREEVSQTPSSSSSSSSLHSPASSSSPEQQKQQDSPHHKSAAGAQASSAEASVPGGGWLWHAGQEPSALTPADGSGSGAAGPEGAPNKHVGPPPDGRSVPLLLAGGSGGTSLVSESLGNSSEDGESKGGALSLPPASACPPPPPPPLAVKVQFNHGAISALSVESSQAPQRAVQSHTDASGSDSYPDSSSGEAPGGVVSWVSCMLNNAGRHLRNPPGLLQQAPSLGGLYTQVCSLVNEVPFLQQLKLELTLSPGATSVEARDLGQLRAPGRITELLSPQDMDTHSLKLSVPHKLGAFKELLPPLDQSMVLEQGLCDNQGLLSEIGSPQRCHTAREKGLARYTDDAAQSLKPLGPSGLTEGVDSAVLHDSLSGTSEDTARTLSCTMFPSCPSVQVWTQRLVDFPPHLRQLQSLPVASLLPCLLSVLPDGALANQRPLALCWLCVATCSHPEPLPALALLLESALYTLAADLKCGQASSSIHQPHRLGVFHRLPLLQVKEIHVGFAGQSVRLMGSTSSSVVTLYTHSPALTQDLCRCLLSALHHGEPRVDDHPLLTGDLQRQALDWASPAAPDLLLAVGLRLSSSFQKSLAQLVCLLHGNMEGRRPALAQLRVLLYATVHVEQQCGSNSDTLGADPWREKGGGAVAQFFLTDTHLGLLQEDAVFYPPPRSLTLAPSRAQFSLDQLRHREDVRCVLVKDATRLELVLKRQVATAGHGGHGGHRGQPQRGCQGNGTGARADPCSHPSQRSEVWKLTFGDTTEASSLINYLSNV</sequence>
<dbReference type="PANTHER" id="PTHR47117:SF6">
    <property type="entry name" value="KINESIN-LIKE PROTEIN KIF16B"/>
    <property type="match status" value="1"/>
</dbReference>